<gene>
    <name evidence="3" type="ORF">I4J89_13875</name>
</gene>
<dbReference type="EMBL" id="JADQTO010000005">
    <property type="protein sequence ID" value="MBG0562549.1"/>
    <property type="molecule type" value="Genomic_DNA"/>
</dbReference>
<accession>A0A931C5E0</accession>
<name>A0A931C5E0_9ACTN</name>
<comment type="caution">
    <text evidence="3">The sequence shown here is derived from an EMBL/GenBank/DDBJ whole genome shotgun (WGS) entry which is preliminary data.</text>
</comment>
<dbReference type="Proteomes" id="UP000598146">
    <property type="component" value="Unassembled WGS sequence"/>
</dbReference>
<dbReference type="InterPro" id="IPR014756">
    <property type="entry name" value="Ig_E-set"/>
</dbReference>
<evidence type="ECO:0000313" key="3">
    <source>
        <dbReference type="EMBL" id="MBG0562549.1"/>
    </source>
</evidence>
<sequence>MPSTAYQAENFNTSGLVLAGTQTQAKWAVCAYDSDSTTTSTLLATALYTLTLKPTITSISPKSSPAAGGQLITVTGTGFAPVTTPITATAGGIPLTNIKVAANGNSFTATTGARAADSSLPLIVTAPGGTVSSLDPDNNGLPQDGDPATADAPIAFSYSNGITITPNTGAVGTMVTIDVTGAGFSPLDFEPTGGDPTSALAHVFLVEGAYNSATNRGVAECVVGMVVSDTQLVCDLDLAASKLNPTTSGSQGVPIAEDAYILTVVQDGSLGAVGANPSIISSGAAFVVGPY</sequence>
<evidence type="ECO:0000256" key="1">
    <source>
        <dbReference type="SAM" id="MobiDB-lite"/>
    </source>
</evidence>
<dbReference type="InterPro" id="IPR013783">
    <property type="entry name" value="Ig-like_fold"/>
</dbReference>
<dbReference type="SUPFAM" id="SSF81296">
    <property type="entry name" value="E set domains"/>
    <property type="match status" value="1"/>
</dbReference>
<dbReference type="RefSeq" id="WP_196414312.1">
    <property type="nucleotide sequence ID" value="NZ_JADQTO010000005.1"/>
</dbReference>
<evidence type="ECO:0000313" key="4">
    <source>
        <dbReference type="Proteomes" id="UP000598146"/>
    </source>
</evidence>
<dbReference type="GO" id="GO:0005975">
    <property type="term" value="P:carbohydrate metabolic process"/>
    <property type="evidence" value="ECO:0007669"/>
    <property type="project" value="UniProtKB-ARBA"/>
</dbReference>
<protein>
    <submittedName>
        <fullName evidence="3">IPT/TIG domain-containing protein</fullName>
    </submittedName>
</protein>
<dbReference type="Gene3D" id="2.60.40.10">
    <property type="entry name" value="Immunoglobulins"/>
    <property type="match status" value="1"/>
</dbReference>
<organism evidence="3 4">
    <name type="scientific">Actinoplanes aureus</name>
    <dbReference type="NCBI Taxonomy" id="2792083"/>
    <lineage>
        <taxon>Bacteria</taxon>
        <taxon>Bacillati</taxon>
        <taxon>Actinomycetota</taxon>
        <taxon>Actinomycetes</taxon>
        <taxon>Micromonosporales</taxon>
        <taxon>Micromonosporaceae</taxon>
        <taxon>Actinoplanes</taxon>
    </lineage>
</organism>
<dbReference type="CDD" id="cd00603">
    <property type="entry name" value="IPT_PCSR"/>
    <property type="match status" value="1"/>
</dbReference>
<keyword evidence="4" id="KW-1185">Reference proteome</keyword>
<dbReference type="AlphaFoldDB" id="A0A931C5E0"/>
<evidence type="ECO:0000259" key="2">
    <source>
        <dbReference type="Pfam" id="PF01833"/>
    </source>
</evidence>
<dbReference type="InterPro" id="IPR002909">
    <property type="entry name" value="IPT_dom"/>
</dbReference>
<feature type="domain" description="IPT/TIG" evidence="2">
    <location>
        <begin position="54"/>
        <end position="132"/>
    </location>
</feature>
<feature type="region of interest" description="Disordered" evidence="1">
    <location>
        <begin position="129"/>
        <end position="148"/>
    </location>
</feature>
<proteinExistence type="predicted"/>
<dbReference type="Pfam" id="PF01833">
    <property type="entry name" value="TIG"/>
    <property type="match status" value="1"/>
</dbReference>
<reference evidence="3" key="1">
    <citation type="submission" date="2020-11" db="EMBL/GenBank/DDBJ databases">
        <title>Isolation and identification of active actinomycetes.</title>
        <authorList>
            <person name="Sun X."/>
        </authorList>
    </citation>
    <scope>NUCLEOTIDE SEQUENCE</scope>
    <source>
        <strain evidence="3">NEAU-A11</strain>
    </source>
</reference>